<dbReference type="AlphaFoldDB" id="A0A4V2IVB4"/>
<evidence type="ECO:0000256" key="4">
    <source>
        <dbReference type="ARBA" id="ARBA00023136"/>
    </source>
</evidence>
<dbReference type="Pfam" id="PF04932">
    <property type="entry name" value="Wzy_C"/>
    <property type="match status" value="1"/>
</dbReference>
<keyword evidence="4 5" id="KW-0472">Membrane</keyword>
<keyword evidence="2 5" id="KW-0812">Transmembrane</keyword>
<feature type="transmembrane region" description="Helical" evidence="5">
    <location>
        <begin position="125"/>
        <end position="147"/>
    </location>
</feature>
<proteinExistence type="predicted"/>
<feature type="transmembrane region" description="Helical" evidence="5">
    <location>
        <begin position="189"/>
        <end position="206"/>
    </location>
</feature>
<feature type="transmembrane region" description="Helical" evidence="5">
    <location>
        <begin position="153"/>
        <end position="177"/>
    </location>
</feature>
<dbReference type="RefSeq" id="WP_130839499.1">
    <property type="nucleotide sequence ID" value="NZ_SIJL01000001.1"/>
</dbReference>
<dbReference type="InterPro" id="IPR051533">
    <property type="entry name" value="WaaL-like"/>
</dbReference>
<feature type="domain" description="O-antigen ligase-related" evidence="6">
    <location>
        <begin position="156"/>
        <end position="304"/>
    </location>
</feature>
<dbReference type="PANTHER" id="PTHR37422:SF13">
    <property type="entry name" value="LIPOPOLYSACCHARIDE BIOSYNTHESIS PROTEIN PA4999-RELATED"/>
    <property type="match status" value="1"/>
</dbReference>
<dbReference type="PANTHER" id="PTHR37422">
    <property type="entry name" value="TEICHURONIC ACID BIOSYNTHESIS PROTEIN TUAE"/>
    <property type="match status" value="1"/>
</dbReference>
<protein>
    <submittedName>
        <fullName evidence="7">Polymerase</fullName>
    </submittedName>
</protein>
<evidence type="ECO:0000313" key="7">
    <source>
        <dbReference type="EMBL" id="TBH21710.1"/>
    </source>
</evidence>
<dbReference type="EMBL" id="SIJL01000001">
    <property type="protein sequence ID" value="TBH21710.1"/>
    <property type="molecule type" value="Genomic_DNA"/>
</dbReference>
<feature type="transmembrane region" description="Helical" evidence="5">
    <location>
        <begin position="366"/>
        <end position="385"/>
    </location>
</feature>
<keyword evidence="8" id="KW-1185">Reference proteome</keyword>
<feature type="transmembrane region" description="Helical" evidence="5">
    <location>
        <begin position="92"/>
        <end position="113"/>
    </location>
</feature>
<comment type="subcellular location">
    <subcellularLocation>
        <location evidence="1">Membrane</location>
        <topology evidence="1">Multi-pass membrane protein</topology>
    </subcellularLocation>
</comment>
<comment type="caution">
    <text evidence="7">The sequence shown here is derived from an EMBL/GenBank/DDBJ whole genome shotgun (WGS) entry which is preliminary data.</text>
</comment>
<sequence length="481" mass="51832">MRFLPLALALAPLFPPLALLAPLFLGYLRRLAPWALGLLAFYAFSLLLPALLAPEPLAFPLALGRVLYVLGLVGAGVALFRQAPEPARALMPLGYGLFLLYGSALLASYLVFGDKVAEIRLMHPFHSPVGLGFLGALGVLLAVYVRYPWPFRLLLGLLGGVVLLLTASRGGMLALLLGSAGGLLFRGRGLWALGMAGFLLFAALSLDTPISQRFFQAHLSGREGLWLRAYEVFQAHPWTGVGPYVLGDYLKGTLFGDCFLFPLLEAKGLACPDGLRPLGGLWTFAHHHLLQALGESGILGAAGLLLLVGGFLAGAWGEGLLFSLLLAFAAMGMTDNPFSVPSPFRGEIFFLVGGMALARGGRLPAALGFAGAVALLWALPFLYLATRPSLPPPALLYAAIPPGEGMGFLRLAGAEGYRVQVWLCGENACQRLGWEWPGDRRVAFPFPKDLPPGKYRLRVLLFSQHRLAQRPLYLWEKEVVR</sequence>
<evidence type="ECO:0000256" key="5">
    <source>
        <dbReference type="SAM" id="Phobius"/>
    </source>
</evidence>
<feature type="transmembrane region" description="Helical" evidence="5">
    <location>
        <begin position="59"/>
        <end position="80"/>
    </location>
</feature>
<gene>
    <name evidence="7" type="ORF">ETP66_00250</name>
</gene>
<feature type="transmembrane region" description="Helical" evidence="5">
    <location>
        <begin position="30"/>
        <end position="52"/>
    </location>
</feature>
<evidence type="ECO:0000256" key="3">
    <source>
        <dbReference type="ARBA" id="ARBA00022989"/>
    </source>
</evidence>
<dbReference type="OrthoDB" id="31062at2"/>
<dbReference type="GO" id="GO:0016020">
    <property type="term" value="C:membrane"/>
    <property type="evidence" value="ECO:0007669"/>
    <property type="project" value="UniProtKB-SubCell"/>
</dbReference>
<reference evidence="7 8" key="1">
    <citation type="submission" date="2019-02" db="EMBL/GenBank/DDBJ databases">
        <title>Thermus sp. a novel from hot spring.</title>
        <authorList>
            <person name="Zhao Z."/>
        </authorList>
    </citation>
    <scope>NUCLEOTIDE SEQUENCE [LARGE SCALE GENOMIC DNA]</scope>
    <source>
        <strain evidence="7 8">CFH 72773T</strain>
    </source>
</reference>
<evidence type="ECO:0000259" key="6">
    <source>
        <dbReference type="Pfam" id="PF04932"/>
    </source>
</evidence>
<feature type="transmembrane region" description="Helical" evidence="5">
    <location>
        <begin position="298"/>
        <end position="331"/>
    </location>
</feature>
<evidence type="ECO:0000256" key="1">
    <source>
        <dbReference type="ARBA" id="ARBA00004141"/>
    </source>
</evidence>
<evidence type="ECO:0000313" key="8">
    <source>
        <dbReference type="Proteomes" id="UP000292858"/>
    </source>
</evidence>
<dbReference type="Proteomes" id="UP000292858">
    <property type="component" value="Unassembled WGS sequence"/>
</dbReference>
<organism evidence="7 8">
    <name type="scientific">Thermus thermamylovorans</name>
    <dbReference type="NCBI Taxonomy" id="2509362"/>
    <lineage>
        <taxon>Bacteria</taxon>
        <taxon>Thermotogati</taxon>
        <taxon>Deinococcota</taxon>
        <taxon>Deinococci</taxon>
        <taxon>Thermales</taxon>
        <taxon>Thermaceae</taxon>
        <taxon>Thermus</taxon>
    </lineage>
</organism>
<dbReference type="InterPro" id="IPR007016">
    <property type="entry name" value="O-antigen_ligase-rel_domated"/>
</dbReference>
<evidence type="ECO:0000256" key="2">
    <source>
        <dbReference type="ARBA" id="ARBA00022692"/>
    </source>
</evidence>
<keyword evidence="3 5" id="KW-1133">Transmembrane helix</keyword>
<accession>A0A4V2IVB4</accession>
<name>A0A4V2IVB4_9DEIN</name>